<evidence type="ECO:0000259" key="11">
    <source>
        <dbReference type="PROSITE" id="PS50158"/>
    </source>
</evidence>
<reference evidence="14" key="1">
    <citation type="journal article" date="2012" name="Nat. Biotechnol.">
        <title>Draft genome sequence of pigeonpea (Cajanus cajan), an orphan legume crop of resource-poor farmers.</title>
        <authorList>
            <person name="Varshney R.K."/>
            <person name="Chen W."/>
            <person name="Li Y."/>
            <person name="Bharti A.K."/>
            <person name="Saxena R.K."/>
            <person name="Schlueter J.A."/>
            <person name="Donoghue M.T."/>
            <person name="Azam S."/>
            <person name="Fan G."/>
            <person name="Whaley A.M."/>
            <person name="Farmer A.D."/>
            <person name="Sheridan J."/>
            <person name="Iwata A."/>
            <person name="Tuteja R."/>
            <person name="Penmetsa R.V."/>
            <person name="Wu W."/>
            <person name="Upadhyaya H.D."/>
            <person name="Yang S.P."/>
            <person name="Shah T."/>
            <person name="Saxena K.B."/>
            <person name="Michael T."/>
            <person name="McCombie W.R."/>
            <person name="Yang B."/>
            <person name="Zhang G."/>
            <person name="Yang H."/>
            <person name="Wang J."/>
            <person name="Spillane C."/>
            <person name="Cook D.R."/>
            <person name="May G.D."/>
            <person name="Xu X."/>
            <person name="Jackson S.A."/>
        </authorList>
    </citation>
    <scope>NUCLEOTIDE SEQUENCE [LARGE SCALE GENOMIC DNA]</scope>
</reference>
<evidence type="ECO:0000256" key="7">
    <source>
        <dbReference type="ARBA" id="ARBA00022801"/>
    </source>
</evidence>
<dbReference type="Gene3D" id="1.10.340.70">
    <property type="match status" value="1"/>
</dbReference>
<dbReference type="OMA" id="CENQAAD"/>
<evidence type="ECO:0000259" key="12">
    <source>
        <dbReference type="PROSITE" id="PS50878"/>
    </source>
</evidence>
<dbReference type="InterPro" id="IPR001584">
    <property type="entry name" value="Integrase_cat-core"/>
</dbReference>
<dbReference type="AlphaFoldDB" id="A0A151S2S3"/>
<dbReference type="InterPro" id="IPR012337">
    <property type="entry name" value="RNaseH-like_sf"/>
</dbReference>
<organism evidence="14 15">
    <name type="scientific">Cajanus cajan</name>
    <name type="common">Pigeon pea</name>
    <name type="synonym">Cajanus indicus</name>
    <dbReference type="NCBI Taxonomy" id="3821"/>
    <lineage>
        <taxon>Eukaryota</taxon>
        <taxon>Viridiplantae</taxon>
        <taxon>Streptophyta</taxon>
        <taxon>Embryophyta</taxon>
        <taxon>Tracheophyta</taxon>
        <taxon>Spermatophyta</taxon>
        <taxon>Magnoliopsida</taxon>
        <taxon>eudicotyledons</taxon>
        <taxon>Gunneridae</taxon>
        <taxon>Pentapetalae</taxon>
        <taxon>rosids</taxon>
        <taxon>fabids</taxon>
        <taxon>Fabales</taxon>
        <taxon>Fabaceae</taxon>
        <taxon>Papilionoideae</taxon>
        <taxon>50 kb inversion clade</taxon>
        <taxon>NPAAA clade</taxon>
        <taxon>indigoferoid/millettioid clade</taxon>
        <taxon>Phaseoleae</taxon>
        <taxon>Cajanus</taxon>
    </lineage>
</organism>
<evidence type="ECO:0000256" key="6">
    <source>
        <dbReference type="ARBA" id="ARBA00022759"/>
    </source>
</evidence>
<keyword evidence="8" id="KW-0695">RNA-directed DNA polymerase</keyword>
<keyword evidence="3" id="KW-0808">Transferase</keyword>
<dbReference type="EC" id="2.7.7.49" evidence="1"/>
<dbReference type="Pfam" id="PF17921">
    <property type="entry name" value="Integrase_H2C2"/>
    <property type="match status" value="1"/>
</dbReference>
<dbReference type="Pfam" id="PF00078">
    <property type="entry name" value="RVT_1"/>
    <property type="match status" value="1"/>
</dbReference>
<keyword evidence="9" id="KW-0862">Zinc</keyword>
<dbReference type="InterPro" id="IPR005162">
    <property type="entry name" value="Retrotrans_gag_dom"/>
</dbReference>
<dbReference type="CDD" id="cd09274">
    <property type="entry name" value="RNase_HI_RT_Ty3"/>
    <property type="match status" value="1"/>
</dbReference>
<keyword evidence="9" id="KW-0863">Zinc-finger</keyword>
<evidence type="ECO:0000256" key="2">
    <source>
        <dbReference type="ARBA" id="ARBA00022670"/>
    </source>
</evidence>
<dbReference type="Pfam" id="PF00098">
    <property type="entry name" value="zf-CCHC"/>
    <property type="match status" value="1"/>
</dbReference>
<feature type="region of interest" description="Disordered" evidence="10">
    <location>
        <begin position="212"/>
        <end position="233"/>
    </location>
</feature>
<accession>A0A151S2S3</accession>
<gene>
    <name evidence="14" type="ORF">KK1_029250</name>
</gene>
<evidence type="ECO:0000256" key="10">
    <source>
        <dbReference type="SAM" id="MobiDB-lite"/>
    </source>
</evidence>
<protein>
    <recommendedName>
        <fullName evidence="1">RNA-directed DNA polymerase</fullName>
        <ecNumber evidence="1">2.7.7.49</ecNumber>
    </recommendedName>
</protein>
<evidence type="ECO:0000256" key="5">
    <source>
        <dbReference type="ARBA" id="ARBA00022722"/>
    </source>
</evidence>
<dbReference type="CDD" id="cd00303">
    <property type="entry name" value="retropepsin_like"/>
    <property type="match status" value="1"/>
</dbReference>
<keyword evidence="9" id="KW-0479">Metal-binding</keyword>
<dbReference type="SUPFAM" id="SSF53098">
    <property type="entry name" value="Ribonuclease H-like"/>
    <property type="match status" value="1"/>
</dbReference>
<dbReference type="GO" id="GO:0003964">
    <property type="term" value="F:RNA-directed DNA polymerase activity"/>
    <property type="evidence" value="ECO:0007669"/>
    <property type="project" value="UniProtKB-KW"/>
</dbReference>
<evidence type="ECO:0000313" key="15">
    <source>
        <dbReference type="Proteomes" id="UP000075243"/>
    </source>
</evidence>
<name>A0A151S2S3_CAJCA</name>
<dbReference type="Gene3D" id="3.30.70.270">
    <property type="match status" value="2"/>
</dbReference>
<dbReference type="Gene3D" id="4.10.60.10">
    <property type="entry name" value="Zinc finger, CCHC-type"/>
    <property type="match status" value="1"/>
</dbReference>
<dbReference type="GO" id="GO:0006508">
    <property type="term" value="P:proteolysis"/>
    <property type="evidence" value="ECO:0007669"/>
    <property type="project" value="UniProtKB-KW"/>
</dbReference>
<dbReference type="Gramene" id="C.cajan_29631.t">
    <property type="protein sequence ID" value="C.cajan_29631.t"/>
    <property type="gene ID" value="C.cajan_29631"/>
</dbReference>
<dbReference type="PANTHER" id="PTHR37984:SF5">
    <property type="entry name" value="PROTEIN NYNRIN-LIKE"/>
    <property type="match status" value="1"/>
</dbReference>
<dbReference type="InterPro" id="IPR000477">
    <property type="entry name" value="RT_dom"/>
</dbReference>
<keyword evidence="6" id="KW-0255">Endonuclease</keyword>
<dbReference type="FunFam" id="3.10.20.370:FF:000001">
    <property type="entry name" value="Retrovirus-related Pol polyprotein from transposon 17.6-like protein"/>
    <property type="match status" value="1"/>
</dbReference>
<dbReference type="InterPro" id="IPR041588">
    <property type="entry name" value="Integrase_H2C2"/>
</dbReference>
<dbReference type="CDD" id="cd01647">
    <property type="entry name" value="RT_LTR"/>
    <property type="match status" value="1"/>
</dbReference>
<sequence length="1207" mass="136864">MLVGEAEHWWRGTHHMLTARGVVVDWECFRRMFLEKYFPESVRHAKEAEFMRLHQGGMTVFEYAMKFEHLAHFYSQGIAEAWKCRKFAEGLKYDLRRVLVPMAITEFPALVEKAKVVERLEGGNCGVKTVEGPSGSKKGGNQRKPYDRPQPHQGGPVIRQPAGAAGGGGQGGGAALRCYRCGGSHMIRDCPHTENRCFRCQQMGHVSSNCSARARSERSAQRNAQRGGRPTTAGRVFALTGAEASTSSDLVKGKGRAAGKDVVFLFDSGASHSFISYACVAMLDVPVCDLGLRLLVSTPASTSVVASELCVGCPIDVSGKRYKVNLICLPLVDIDIILGMDWLSANRILIDCANRRLIFPQEEDELLISASQAESLLRDGAECCLLLAALSVEIERAISKIEVVRDFAEVFPDEVPGLPPTREMEFSIDLVLGAGPVSVASYRMAPAELVELKGQLEDLLEKQLVRPSVSPWGAPVLLVKKKDGGSRLCVDYRQLNKLTIKNKYPLPRIDDLMDQLRGASVFSKIDLRSGYHQIRVKEGDIPKTAFRTRYGHYEYVVMPFGVTNAPAVFMDYMNRIFRPFLDKFVVVFIDDILIYSRTREEHGEHLRSVLEILKAKQLYAKLSKCEFWLDEVKFLGHVISAEGIAVDPAKVESVLQWERPRTVTDIRSFVGLAGYYRRFIEGFSRIVAPLTQLTRKEQPFIWTDACERSFEELKRRLTTSPVLVLPDSGEPFDVYCDASHQGLGCVLMQHRKVVAYASRQLKNHERNYPTHDLELAVVVFALKIWRHYLYGAQFSVFSDHKSLKYLFDQKELNMRQRRWMEFLKNYDFQLMYHSDKANVVADALSRKSIHVSGMMMKELELVEKFRDLNLCVELAQNHISCGAITITNEFLRQVGLKQLQDVELVKILGLLGTEKADGFELRGDGILRFKGRICLPQDAELKRVVLEEGHKSRLSIHPGMTKMYQDLKKTFWWSGMKREIAEYVVACLTCQKAKVEHQKPSGLMQQMEILEWKWDSITMDFIVGLPRSARNSDAIWVIVDRLTKCAHFLPVNIKWSLEKLTQIYVREIVRLHGVPSSIISDRDPRFTSRFWQSLHQALSTKLKLGSAYHPRTDGQSERTIQSLEDLLRACVLDHLGGWEEVLPLVEFTYNNSFHASIGMAPFEALYGRRCRTPLCWYQEGESVVVGPELILQTTEKVKMIQEKMRTA</sequence>
<evidence type="ECO:0000256" key="9">
    <source>
        <dbReference type="PROSITE-ProRule" id="PRU00047"/>
    </source>
</evidence>
<dbReference type="InterPro" id="IPR043502">
    <property type="entry name" value="DNA/RNA_pol_sf"/>
</dbReference>
<dbReference type="FunFam" id="3.10.10.10:FF:000007">
    <property type="entry name" value="Retrovirus-related Pol polyprotein from transposon 17.6-like Protein"/>
    <property type="match status" value="1"/>
</dbReference>
<dbReference type="InterPro" id="IPR036397">
    <property type="entry name" value="RNaseH_sf"/>
</dbReference>
<dbReference type="PROSITE" id="PS50878">
    <property type="entry name" value="RT_POL"/>
    <property type="match status" value="1"/>
</dbReference>
<dbReference type="GO" id="GO:0015074">
    <property type="term" value="P:DNA integration"/>
    <property type="evidence" value="ECO:0007669"/>
    <property type="project" value="InterPro"/>
</dbReference>
<dbReference type="PROSITE" id="PS50994">
    <property type="entry name" value="INTEGRASE"/>
    <property type="match status" value="1"/>
</dbReference>
<dbReference type="PANTHER" id="PTHR37984">
    <property type="entry name" value="PROTEIN CBG26694"/>
    <property type="match status" value="1"/>
</dbReference>
<dbReference type="PROSITE" id="PS50158">
    <property type="entry name" value="ZF_CCHC"/>
    <property type="match status" value="1"/>
</dbReference>
<feature type="domain" description="Reverse transcriptase" evidence="12">
    <location>
        <begin position="460"/>
        <end position="639"/>
    </location>
</feature>
<dbReference type="Gene3D" id="3.10.10.10">
    <property type="entry name" value="HIV Type 1 Reverse Transcriptase, subunit A, domain 1"/>
    <property type="match status" value="1"/>
</dbReference>
<evidence type="ECO:0000313" key="14">
    <source>
        <dbReference type="EMBL" id="KYP49047.1"/>
    </source>
</evidence>
<dbReference type="SMART" id="SM00343">
    <property type="entry name" value="ZnF_C2HC"/>
    <property type="match status" value="2"/>
</dbReference>
<evidence type="ECO:0000256" key="1">
    <source>
        <dbReference type="ARBA" id="ARBA00012493"/>
    </source>
</evidence>
<evidence type="ECO:0000259" key="13">
    <source>
        <dbReference type="PROSITE" id="PS50994"/>
    </source>
</evidence>
<dbReference type="InterPro" id="IPR021109">
    <property type="entry name" value="Peptidase_aspartic_dom_sf"/>
</dbReference>
<dbReference type="Pfam" id="PF17917">
    <property type="entry name" value="RT_RNaseH"/>
    <property type="match status" value="1"/>
</dbReference>
<dbReference type="InterPro" id="IPR043128">
    <property type="entry name" value="Rev_trsase/Diguanyl_cyclase"/>
</dbReference>
<dbReference type="InterPro" id="IPR001878">
    <property type="entry name" value="Znf_CCHC"/>
</dbReference>
<dbReference type="SUPFAM" id="SSF57756">
    <property type="entry name" value="Retrovirus zinc finger-like domains"/>
    <property type="match status" value="1"/>
</dbReference>
<dbReference type="EMBL" id="KQ483485">
    <property type="protein sequence ID" value="KYP49047.1"/>
    <property type="molecule type" value="Genomic_DNA"/>
</dbReference>
<dbReference type="Pfam" id="PF03732">
    <property type="entry name" value="Retrotrans_gag"/>
    <property type="match status" value="1"/>
</dbReference>
<dbReference type="Gene3D" id="3.30.420.10">
    <property type="entry name" value="Ribonuclease H-like superfamily/Ribonuclease H"/>
    <property type="match status" value="1"/>
</dbReference>
<dbReference type="GO" id="GO:0004519">
    <property type="term" value="F:endonuclease activity"/>
    <property type="evidence" value="ECO:0007669"/>
    <property type="project" value="UniProtKB-KW"/>
</dbReference>
<dbReference type="GO" id="GO:0008270">
    <property type="term" value="F:zinc ion binding"/>
    <property type="evidence" value="ECO:0007669"/>
    <property type="project" value="UniProtKB-KW"/>
</dbReference>
<dbReference type="InterPro" id="IPR041373">
    <property type="entry name" value="RT_RNaseH"/>
</dbReference>
<evidence type="ECO:0000256" key="4">
    <source>
        <dbReference type="ARBA" id="ARBA00022695"/>
    </source>
</evidence>
<dbReference type="Gene3D" id="2.40.70.10">
    <property type="entry name" value="Acid Proteases"/>
    <property type="match status" value="1"/>
</dbReference>
<keyword evidence="4" id="KW-0548">Nucleotidyltransferase</keyword>
<dbReference type="SUPFAM" id="SSF50630">
    <property type="entry name" value="Acid proteases"/>
    <property type="match status" value="1"/>
</dbReference>
<feature type="domain" description="Integrase catalytic" evidence="13">
    <location>
        <begin position="996"/>
        <end position="1169"/>
    </location>
</feature>
<feature type="domain" description="CCHC-type" evidence="11">
    <location>
        <begin position="196"/>
        <end position="210"/>
    </location>
</feature>
<evidence type="ECO:0000256" key="8">
    <source>
        <dbReference type="ARBA" id="ARBA00022918"/>
    </source>
</evidence>
<keyword evidence="7" id="KW-0378">Hydrolase</keyword>
<keyword evidence="5" id="KW-0540">Nuclease</keyword>
<evidence type="ECO:0000256" key="3">
    <source>
        <dbReference type="ARBA" id="ARBA00022679"/>
    </source>
</evidence>
<proteinExistence type="predicted"/>
<dbReference type="InterPro" id="IPR036875">
    <property type="entry name" value="Znf_CCHC_sf"/>
</dbReference>
<feature type="region of interest" description="Disordered" evidence="10">
    <location>
        <begin position="127"/>
        <end position="168"/>
    </location>
</feature>
<dbReference type="Proteomes" id="UP000075243">
    <property type="component" value="Unassembled WGS sequence"/>
</dbReference>
<dbReference type="FunFam" id="3.30.70.270:FF:000115">
    <property type="entry name" value="Polyprotein of retroviral origin, putative"/>
    <property type="match status" value="1"/>
</dbReference>
<dbReference type="Pfam" id="PF08284">
    <property type="entry name" value="RVP_2"/>
    <property type="match status" value="1"/>
</dbReference>
<dbReference type="InterPro" id="IPR050951">
    <property type="entry name" value="Retrovirus_Pol_polyprotein"/>
</dbReference>
<keyword evidence="2" id="KW-0645">Protease</keyword>
<dbReference type="GO" id="GO:0008233">
    <property type="term" value="F:peptidase activity"/>
    <property type="evidence" value="ECO:0007669"/>
    <property type="project" value="UniProtKB-KW"/>
</dbReference>
<dbReference type="GO" id="GO:0003676">
    <property type="term" value="F:nucleic acid binding"/>
    <property type="evidence" value="ECO:0007669"/>
    <property type="project" value="InterPro"/>
</dbReference>
<dbReference type="SUPFAM" id="SSF56672">
    <property type="entry name" value="DNA/RNA polymerases"/>
    <property type="match status" value="1"/>
</dbReference>
<keyword evidence="15" id="KW-1185">Reference proteome</keyword>